<comment type="caution">
    <text evidence="6">The sequence shown here is derived from an EMBL/GenBank/DDBJ whole genome shotgun (WGS) entry which is preliminary data.</text>
</comment>
<dbReference type="Gene3D" id="1.10.10.1320">
    <property type="entry name" value="Anti-sigma factor, zinc-finger domain"/>
    <property type="match status" value="1"/>
</dbReference>
<keyword evidence="7" id="KW-1185">Reference proteome</keyword>
<keyword evidence="4" id="KW-0812">Transmembrane</keyword>
<keyword evidence="1" id="KW-0805">Transcription regulation</keyword>
<dbReference type="InterPro" id="IPR027383">
    <property type="entry name" value="Znf_put"/>
</dbReference>
<keyword evidence="4" id="KW-0472">Membrane</keyword>
<reference evidence="6 7" key="1">
    <citation type="submission" date="2020-06" db="EMBL/GenBank/DDBJ databases">
        <title>Actinomadura xiongansis sp. nov., isolated from soil of Baiyangdian.</title>
        <authorList>
            <person name="Zhang X."/>
        </authorList>
    </citation>
    <scope>NUCLEOTIDE SEQUENCE [LARGE SCALE GENOMIC DNA]</scope>
    <source>
        <strain evidence="6 7">HBUM206468</strain>
    </source>
</reference>
<accession>A0ABR7M1B9</accession>
<feature type="region of interest" description="Disordered" evidence="3">
    <location>
        <begin position="57"/>
        <end position="125"/>
    </location>
</feature>
<feature type="compositionally biased region" description="Polar residues" evidence="3">
    <location>
        <begin position="80"/>
        <end position="98"/>
    </location>
</feature>
<dbReference type="Pfam" id="PF13490">
    <property type="entry name" value="zf-HC2"/>
    <property type="match status" value="1"/>
</dbReference>
<protein>
    <submittedName>
        <fullName evidence="6">Zf-HC2 domain-containing protein</fullName>
    </submittedName>
</protein>
<evidence type="ECO:0000313" key="7">
    <source>
        <dbReference type="Proteomes" id="UP000805614"/>
    </source>
</evidence>
<proteinExistence type="predicted"/>
<dbReference type="InterPro" id="IPR041916">
    <property type="entry name" value="Anti_sigma_zinc_sf"/>
</dbReference>
<keyword evidence="4" id="KW-1133">Transmembrane helix</keyword>
<evidence type="ECO:0000256" key="4">
    <source>
        <dbReference type="SAM" id="Phobius"/>
    </source>
</evidence>
<dbReference type="RefSeq" id="WP_187247730.1">
    <property type="nucleotide sequence ID" value="NZ_BAAAOK010000011.1"/>
</dbReference>
<evidence type="ECO:0000259" key="5">
    <source>
        <dbReference type="Pfam" id="PF13490"/>
    </source>
</evidence>
<evidence type="ECO:0000256" key="3">
    <source>
        <dbReference type="SAM" id="MobiDB-lite"/>
    </source>
</evidence>
<keyword evidence="2" id="KW-0804">Transcription</keyword>
<feature type="domain" description="Putative zinc-finger" evidence="5">
    <location>
        <begin position="6"/>
        <end position="35"/>
    </location>
</feature>
<sequence length="197" mass="20414">MSHLGERLTALVDGELGHDERDRALAHLAACEQCRAEAEALRRLKSQLRALRGADPAPGLLHRLDAMGDPTRPGPFGDPSGTTSARTGSSVARTGSSSPAVRRRRTRRPGRRAPAGGALRAPAVAARRDAPRGRYLIAGAATLAVLGVGASFAAGAQPERLPPVTPALEQFAVDHALTAGDVSIADPTVLRDPPVGP</sequence>
<feature type="compositionally biased region" description="Basic residues" evidence="3">
    <location>
        <begin position="101"/>
        <end position="111"/>
    </location>
</feature>
<organism evidence="6 7">
    <name type="scientific">Actinomadura alba</name>
    <dbReference type="NCBI Taxonomy" id="406431"/>
    <lineage>
        <taxon>Bacteria</taxon>
        <taxon>Bacillati</taxon>
        <taxon>Actinomycetota</taxon>
        <taxon>Actinomycetes</taxon>
        <taxon>Streptosporangiales</taxon>
        <taxon>Thermomonosporaceae</taxon>
        <taxon>Actinomadura</taxon>
    </lineage>
</organism>
<evidence type="ECO:0000256" key="2">
    <source>
        <dbReference type="ARBA" id="ARBA00023163"/>
    </source>
</evidence>
<feature type="transmembrane region" description="Helical" evidence="4">
    <location>
        <begin position="135"/>
        <end position="156"/>
    </location>
</feature>
<evidence type="ECO:0000256" key="1">
    <source>
        <dbReference type="ARBA" id="ARBA00023015"/>
    </source>
</evidence>
<dbReference type="EMBL" id="JABVEC010000046">
    <property type="protein sequence ID" value="MBC6470688.1"/>
    <property type="molecule type" value="Genomic_DNA"/>
</dbReference>
<gene>
    <name evidence="6" type="ORF">HKK74_35135</name>
</gene>
<dbReference type="Proteomes" id="UP000805614">
    <property type="component" value="Unassembled WGS sequence"/>
</dbReference>
<name>A0ABR7M1B9_9ACTN</name>
<evidence type="ECO:0000313" key="6">
    <source>
        <dbReference type="EMBL" id="MBC6470688.1"/>
    </source>
</evidence>
<feature type="compositionally biased region" description="Low complexity" evidence="3">
    <location>
        <begin position="112"/>
        <end position="125"/>
    </location>
</feature>